<comment type="caution">
    <text evidence="1">The sequence shown here is derived from an EMBL/GenBank/DDBJ whole genome shotgun (WGS) entry which is preliminary data.</text>
</comment>
<dbReference type="EMBL" id="RCSW01000019">
    <property type="protein sequence ID" value="KAF7933033.1"/>
    <property type="molecule type" value="Genomic_DNA"/>
</dbReference>
<gene>
    <name evidence="1" type="ORF">EAE97_008800</name>
</gene>
<organism evidence="1 2">
    <name type="scientific">Botrytis byssoidea</name>
    <dbReference type="NCBI Taxonomy" id="139641"/>
    <lineage>
        <taxon>Eukaryota</taxon>
        <taxon>Fungi</taxon>
        <taxon>Dikarya</taxon>
        <taxon>Ascomycota</taxon>
        <taxon>Pezizomycotina</taxon>
        <taxon>Leotiomycetes</taxon>
        <taxon>Helotiales</taxon>
        <taxon>Sclerotiniaceae</taxon>
        <taxon>Botrytis</taxon>
    </lineage>
</organism>
<proteinExistence type="predicted"/>
<dbReference type="Proteomes" id="UP000710849">
    <property type="component" value="Unassembled WGS sequence"/>
</dbReference>
<dbReference type="RefSeq" id="XP_038729826.1">
    <property type="nucleotide sequence ID" value="XM_038879315.1"/>
</dbReference>
<evidence type="ECO:0000313" key="2">
    <source>
        <dbReference type="Proteomes" id="UP000710849"/>
    </source>
</evidence>
<evidence type="ECO:0000313" key="1">
    <source>
        <dbReference type="EMBL" id="KAF7933033.1"/>
    </source>
</evidence>
<reference evidence="1 2" key="1">
    <citation type="journal article" date="2020" name="Genome Biol. Evol.">
        <title>Comparative genomics of Sclerotiniaceae.</title>
        <authorList>
            <person name="Valero Jimenez C.A."/>
            <person name="Steentjes M."/>
            <person name="Scholten O.E."/>
            <person name="Van Kan J.A.L."/>
        </authorList>
    </citation>
    <scope>NUCLEOTIDE SEQUENCE [LARGE SCALE GENOMIC DNA]</scope>
    <source>
        <strain evidence="1 2">MUCL 94</strain>
    </source>
</reference>
<name>A0A9P5LXQ4_9HELO</name>
<dbReference type="GeneID" id="62152388"/>
<accession>A0A9P5LXQ4</accession>
<dbReference type="AlphaFoldDB" id="A0A9P5LXQ4"/>
<protein>
    <submittedName>
        <fullName evidence="1">Uncharacterized protein</fullName>
    </submittedName>
</protein>
<sequence length="72" mass="8203">MNTQQHNRPPPQTVVGGLFHQLLANWLLCTCAMNSRMHQLRFVLLPTFSRPHHAMAYQLTFSTTCTSVSGIY</sequence>
<keyword evidence="2" id="KW-1185">Reference proteome</keyword>